<name>A0AAN9VXM2_9ORTH</name>
<gene>
    <name evidence="1" type="ORF">R5R35_011764</name>
</gene>
<reference evidence="1 2" key="1">
    <citation type="submission" date="2024-03" db="EMBL/GenBank/DDBJ databases">
        <title>The genome assembly and annotation of the cricket Gryllus longicercus Weissman &amp; Gray.</title>
        <authorList>
            <person name="Szrajer S."/>
            <person name="Gray D."/>
            <person name="Ylla G."/>
        </authorList>
    </citation>
    <scope>NUCLEOTIDE SEQUENCE [LARGE SCALE GENOMIC DNA]</scope>
    <source>
        <strain evidence="1">DAG 2021-001</strain>
        <tissue evidence="1">Whole body minus gut</tissue>
    </source>
</reference>
<organism evidence="1 2">
    <name type="scientific">Gryllus longicercus</name>
    <dbReference type="NCBI Taxonomy" id="2509291"/>
    <lineage>
        <taxon>Eukaryota</taxon>
        <taxon>Metazoa</taxon>
        <taxon>Ecdysozoa</taxon>
        <taxon>Arthropoda</taxon>
        <taxon>Hexapoda</taxon>
        <taxon>Insecta</taxon>
        <taxon>Pterygota</taxon>
        <taxon>Neoptera</taxon>
        <taxon>Polyneoptera</taxon>
        <taxon>Orthoptera</taxon>
        <taxon>Ensifera</taxon>
        <taxon>Gryllidea</taxon>
        <taxon>Grylloidea</taxon>
        <taxon>Gryllidae</taxon>
        <taxon>Gryllinae</taxon>
        <taxon>Gryllus</taxon>
    </lineage>
</organism>
<accession>A0AAN9VXM2</accession>
<dbReference type="EMBL" id="JAZDUA010000070">
    <property type="protein sequence ID" value="KAK7869692.1"/>
    <property type="molecule type" value="Genomic_DNA"/>
</dbReference>
<evidence type="ECO:0000313" key="1">
    <source>
        <dbReference type="EMBL" id="KAK7869692.1"/>
    </source>
</evidence>
<protein>
    <submittedName>
        <fullName evidence="1">Uncharacterized protein</fullName>
    </submittedName>
</protein>
<evidence type="ECO:0000313" key="2">
    <source>
        <dbReference type="Proteomes" id="UP001378592"/>
    </source>
</evidence>
<proteinExistence type="predicted"/>
<comment type="caution">
    <text evidence="1">The sequence shown here is derived from an EMBL/GenBank/DDBJ whole genome shotgun (WGS) entry which is preliminary data.</text>
</comment>
<dbReference type="AlphaFoldDB" id="A0AAN9VXM2"/>
<sequence length="166" mass="18958">MQLTNSHLMKWYGDGTVSLDLPIRLGLRRTQGENGEWKPVSTTKIQFLHFDTKTVHMPHICLKWHQLDLPQIGGDSGEKVVKMSWKQLEQNLPSTFDIVLLLLLLLLDIPLKGKETWYFSNPRVPELDSVFPTAIREANAQSAGGKRSSNFITCNYLTRIGLWPSR</sequence>
<keyword evidence="2" id="KW-1185">Reference proteome</keyword>
<dbReference type="Proteomes" id="UP001378592">
    <property type="component" value="Unassembled WGS sequence"/>
</dbReference>